<dbReference type="SMART" id="SM01007">
    <property type="entry name" value="Aldolase_II"/>
    <property type="match status" value="1"/>
</dbReference>
<dbReference type="UniPathway" id="UPA00071"/>
<evidence type="ECO:0000256" key="2">
    <source>
        <dbReference type="ARBA" id="ARBA00023239"/>
    </source>
</evidence>
<dbReference type="Gene3D" id="3.40.225.10">
    <property type="entry name" value="Class II aldolase/adducin N-terminal domain"/>
    <property type="match status" value="1"/>
</dbReference>
<keyword evidence="1" id="KW-0479">Metal-binding</keyword>
<dbReference type="Proteomes" id="UP000649326">
    <property type="component" value="Unassembled WGS sequence"/>
</dbReference>
<comment type="caution">
    <text evidence="4">The sequence shown here is derived from an EMBL/GenBank/DDBJ whole genome shotgun (WGS) entry which is preliminary data.</text>
</comment>
<evidence type="ECO:0000259" key="3">
    <source>
        <dbReference type="SMART" id="SM01007"/>
    </source>
</evidence>
<dbReference type="GO" id="GO:0005829">
    <property type="term" value="C:cytosol"/>
    <property type="evidence" value="ECO:0007669"/>
    <property type="project" value="TreeGrafter"/>
</dbReference>
<evidence type="ECO:0000256" key="1">
    <source>
        <dbReference type="ARBA" id="ARBA00022723"/>
    </source>
</evidence>
<accession>A0A833DYY2</accession>
<evidence type="ECO:0000313" key="5">
    <source>
        <dbReference type="Proteomes" id="UP000649326"/>
    </source>
</evidence>
<gene>
    <name evidence="4" type="ORF">EYH13_02780</name>
</gene>
<dbReference type="PANTHER" id="PTHR22789">
    <property type="entry name" value="FUCULOSE PHOSPHATE ALDOLASE"/>
    <property type="match status" value="1"/>
</dbReference>
<sequence length="187" mass="21131">MSGLIKSILVKYSRLAHERGLTAAFGGNLSVLFNGKIFIKATGAVMEVMTDQQVAVIDMNGKQLSAVRPSSEWRLHLFIYRERKDIRAIAHLHPPYSIVASTILKDELPVITPEAEIYLRKIPVAEFKPAGSEELAREVAKYIKNYDAVLMKRHGIVTVGKSLREAFYKAELVEESAKLWYLTEDKR</sequence>
<dbReference type="InterPro" id="IPR050197">
    <property type="entry name" value="Aldolase_class_II_sugar_metab"/>
</dbReference>
<protein>
    <submittedName>
        <fullName evidence="4">Aldolase</fullName>
    </submittedName>
</protein>
<dbReference type="GO" id="GO:0019323">
    <property type="term" value="P:pentose catabolic process"/>
    <property type="evidence" value="ECO:0007669"/>
    <property type="project" value="TreeGrafter"/>
</dbReference>
<dbReference type="EMBL" id="DQUG01000117">
    <property type="protein sequence ID" value="HIP75072.1"/>
    <property type="molecule type" value="Genomic_DNA"/>
</dbReference>
<dbReference type="GO" id="GO:0016832">
    <property type="term" value="F:aldehyde-lyase activity"/>
    <property type="evidence" value="ECO:0007669"/>
    <property type="project" value="TreeGrafter"/>
</dbReference>
<dbReference type="InterPro" id="IPR001303">
    <property type="entry name" value="Aldolase_II/adducin_N"/>
</dbReference>
<evidence type="ECO:0000313" key="4">
    <source>
        <dbReference type="EMBL" id="HIP75072.1"/>
    </source>
</evidence>
<dbReference type="AlphaFoldDB" id="A0A833DYY2"/>
<feature type="domain" description="Class II aldolase/adducin N-terminal" evidence="3">
    <location>
        <begin position="7"/>
        <end position="181"/>
    </location>
</feature>
<keyword evidence="2" id="KW-0456">Lyase</keyword>
<reference evidence="4" key="1">
    <citation type="journal article" date="2020" name="ISME J.">
        <title>Gammaproteobacteria mediating utilization of methyl-, sulfur- and petroleum organic compounds in deep ocean hydrothermal plumes.</title>
        <authorList>
            <person name="Zhou Z."/>
            <person name="Liu Y."/>
            <person name="Pan J."/>
            <person name="Cron B.R."/>
            <person name="Toner B.M."/>
            <person name="Anantharaman K."/>
            <person name="Breier J.A."/>
            <person name="Dick G.J."/>
            <person name="Li M."/>
        </authorList>
    </citation>
    <scope>NUCLEOTIDE SEQUENCE</scope>
    <source>
        <strain evidence="4">SZUA-1451</strain>
    </source>
</reference>
<dbReference type="SUPFAM" id="SSF53639">
    <property type="entry name" value="AraD/HMP-PK domain-like"/>
    <property type="match status" value="1"/>
</dbReference>
<dbReference type="PANTHER" id="PTHR22789:SF0">
    <property type="entry name" value="3-OXO-TETRONATE 4-PHOSPHATE DECARBOXYLASE-RELATED"/>
    <property type="match status" value="1"/>
</dbReference>
<dbReference type="NCBIfam" id="NF006208">
    <property type="entry name" value="PRK08333.1"/>
    <property type="match status" value="1"/>
</dbReference>
<dbReference type="GO" id="GO:0046872">
    <property type="term" value="F:metal ion binding"/>
    <property type="evidence" value="ECO:0007669"/>
    <property type="project" value="UniProtKB-KW"/>
</dbReference>
<proteinExistence type="predicted"/>
<name>A0A833DYY2_9EURY</name>
<dbReference type="Pfam" id="PF00596">
    <property type="entry name" value="Aldolase_II"/>
    <property type="match status" value="1"/>
</dbReference>
<dbReference type="InterPro" id="IPR036409">
    <property type="entry name" value="Aldolase_II/adducin_N_sf"/>
</dbReference>
<organism evidence="4 5">
    <name type="scientific">Thermococcus paralvinellae</name>
    <dbReference type="NCBI Taxonomy" id="582419"/>
    <lineage>
        <taxon>Archaea</taxon>
        <taxon>Methanobacteriati</taxon>
        <taxon>Methanobacteriota</taxon>
        <taxon>Thermococci</taxon>
        <taxon>Thermococcales</taxon>
        <taxon>Thermococcaceae</taxon>
        <taxon>Thermococcus</taxon>
    </lineage>
</organism>